<accession>A0A162IWT2</accession>
<dbReference type="Pfam" id="PF17107">
    <property type="entry name" value="SesA"/>
    <property type="match status" value="1"/>
</dbReference>
<evidence type="ECO:0000313" key="3">
    <source>
        <dbReference type="EMBL" id="KZZ99532.1"/>
    </source>
</evidence>
<gene>
    <name evidence="3" type="ORF">AAL_02104</name>
</gene>
<organism evidence="3 4">
    <name type="scientific">Moelleriella libera RCEF 2490</name>
    <dbReference type="NCBI Taxonomy" id="1081109"/>
    <lineage>
        <taxon>Eukaryota</taxon>
        <taxon>Fungi</taxon>
        <taxon>Dikarya</taxon>
        <taxon>Ascomycota</taxon>
        <taxon>Pezizomycotina</taxon>
        <taxon>Sordariomycetes</taxon>
        <taxon>Hypocreomycetidae</taxon>
        <taxon>Hypocreales</taxon>
        <taxon>Clavicipitaceae</taxon>
        <taxon>Moelleriella</taxon>
    </lineage>
</organism>
<evidence type="ECO:0000259" key="1">
    <source>
        <dbReference type="Pfam" id="PF17106"/>
    </source>
</evidence>
<feature type="domain" description="NACHT-NTPase and P-loop NTPases N-terminal" evidence="2">
    <location>
        <begin position="6"/>
        <end position="116"/>
    </location>
</feature>
<comment type="caution">
    <text evidence="3">The sequence shown here is derived from an EMBL/GenBank/DDBJ whole genome shotgun (WGS) entry which is preliminary data.</text>
</comment>
<dbReference type="Proteomes" id="UP000078544">
    <property type="component" value="Unassembled WGS sequence"/>
</dbReference>
<reference evidence="3 4" key="1">
    <citation type="journal article" date="2016" name="Genome Biol. Evol.">
        <title>Divergent and convergent evolution of fungal pathogenicity.</title>
        <authorList>
            <person name="Shang Y."/>
            <person name="Xiao G."/>
            <person name="Zheng P."/>
            <person name="Cen K."/>
            <person name="Zhan S."/>
            <person name="Wang C."/>
        </authorList>
    </citation>
    <scope>NUCLEOTIDE SEQUENCE [LARGE SCALE GENOMIC DNA]</scope>
    <source>
        <strain evidence="3 4">RCEF 2490</strain>
    </source>
</reference>
<feature type="domain" description="NACHT-NTPase sigma" evidence="1">
    <location>
        <begin position="155"/>
        <end position="193"/>
    </location>
</feature>
<dbReference type="AlphaFoldDB" id="A0A162IWT2"/>
<name>A0A162IWT2_9HYPO</name>
<sequence>MATIDKLTSEINLALSRYKSVENDRSLPEAFHASARGLRLTQEALGPQCTSRCVSTKNLSVLNECTNKASIGAQIFEAVADASNDKVEAYKAAAMKFNKSETNESLVIVIMNHVYALAEDLRIDKTRTGKLAEAIQKLTDMESSLPMEQRGHINNFHNSGWGEQHNAPGGTQNINRDGGLQITGAMNHGPINWGFRAPDNSGK</sequence>
<dbReference type="EMBL" id="AZGY01000003">
    <property type="protein sequence ID" value="KZZ99532.1"/>
    <property type="molecule type" value="Genomic_DNA"/>
</dbReference>
<protein>
    <submittedName>
        <fullName evidence="3">SesA</fullName>
    </submittedName>
</protein>
<dbReference type="InterPro" id="IPR031353">
    <property type="entry name" value="NACHT_sigma"/>
</dbReference>
<proteinExistence type="predicted"/>
<keyword evidence="4" id="KW-1185">Reference proteome</keyword>
<evidence type="ECO:0000259" key="2">
    <source>
        <dbReference type="Pfam" id="PF17107"/>
    </source>
</evidence>
<dbReference type="InterPro" id="IPR031352">
    <property type="entry name" value="SesA"/>
</dbReference>
<dbReference type="OrthoDB" id="674604at2759"/>
<evidence type="ECO:0000313" key="4">
    <source>
        <dbReference type="Proteomes" id="UP000078544"/>
    </source>
</evidence>
<dbReference type="Pfam" id="PF17106">
    <property type="entry name" value="NACHT_sigma"/>
    <property type="match status" value="1"/>
</dbReference>